<comment type="caution">
    <text evidence="1">The sequence shown here is derived from an EMBL/GenBank/DDBJ whole genome shotgun (WGS) entry which is preliminary data.</text>
</comment>
<evidence type="ECO:0000313" key="1">
    <source>
        <dbReference type="EMBL" id="CCI11382.1"/>
    </source>
</evidence>
<sequence length="292" mass="33853">MCAMYAYPDSRHECINCMFLVIKTGMIVSSISQTEVMIFFRESDISNTIDCVKNNACLQIRPRLLVDCHLHRMHHKIKPIVYPELSISESLQLDGRVCAVLSHKADNQDSCETCVKSNFLKLTHLVVSELYSVLLLSITENEGHGWHEMERLMRRCLGESIAKCATMQLFPEMICSEHEQYKESTESGDRLTDDTREQLRMGKDKILLWPPINNVGHGDTIADERAVFMVEFEATRPELCIRCMVSRTEVFFFSVVYYNQFGYFWMTQNHKGVLEYCLKNVLCTNLWYSAKE</sequence>
<gene>
    <name evidence="1" type="ORF">BN9_128350</name>
</gene>
<dbReference type="AlphaFoldDB" id="A0A024FWT3"/>
<protein>
    <submittedName>
        <fullName evidence="1">Uncharacterized protein</fullName>
    </submittedName>
</protein>
<organism evidence="1 2">
    <name type="scientific">Albugo candida</name>
    <dbReference type="NCBI Taxonomy" id="65357"/>
    <lineage>
        <taxon>Eukaryota</taxon>
        <taxon>Sar</taxon>
        <taxon>Stramenopiles</taxon>
        <taxon>Oomycota</taxon>
        <taxon>Peronosporomycetes</taxon>
        <taxon>Albuginales</taxon>
        <taxon>Albuginaceae</taxon>
        <taxon>Albugo</taxon>
    </lineage>
</organism>
<dbReference type="EMBL" id="CAIX01000983">
    <property type="protein sequence ID" value="CCI11382.1"/>
    <property type="molecule type" value="Genomic_DNA"/>
</dbReference>
<proteinExistence type="predicted"/>
<accession>A0A024FWT3</accession>
<name>A0A024FWT3_9STRA</name>
<dbReference type="Proteomes" id="UP000053237">
    <property type="component" value="Unassembled WGS sequence"/>
</dbReference>
<evidence type="ECO:0000313" key="2">
    <source>
        <dbReference type="Proteomes" id="UP000053237"/>
    </source>
</evidence>
<dbReference type="InParanoid" id="A0A024FWT3"/>
<reference evidence="1 2" key="1">
    <citation type="submission" date="2012-05" db="EMBL/GenBank/DDBJ databases">
        <title>Recombination and specialization in a pathogen metapopulation.</title>
        <authorList>
            <person name="Gardiner A."/>
            <person name="Kemen E."/>
            <person name="Schultz-Larsen T."/>
            <person name="MacLean D."/>
            <person name="Van Oosterhout C."/>
            <person name="Jones J.D.G."/>
        </authorList>
    </citation>
    <scope>NUCLEOTIDE SEQUENCE [LARGE SCALE GENOMIC DNA]</scope>
    <source>
        <strain evidence="1 2">Ac Nc2</strain>
    </source>
</reference>
<keyword evidence="2" id="KW-1185">Reference proteome</keyword>